<accession>A0A2P2NQH9</accession>
<dbReference type="AlphaFoldDB" id="A0A2P2NQH9"/>
<organism evidence="1">
    <name type="scientific">Rhizophora mucronata</name>
    <name type="common">Asiatic mangrove</name>
    <dbReference type="NCBI Taxonomy" id="61149"/>
    <lineage>
        <taxon>Eukaryota</taxon>
        <taxon>Viridiplantae</taxon>
        <taxon>Streptophyta</taxon>
        <taxon>Embryophyta</taxon>
        <taxon>Tracheophyta</taxon>
        <taxon>Spermatophyta</taxon>
        <taxon>Magnoliopsida</taxon>
        <taxon>eudicotyledons</taxon>
        <taxon>Gunneridae</taxon>
        <taxon>Pentapetalae</taxon>
        <taxon>rosids</taxon>
        <taxon>fabids</taxon>
        <taxon>Malpighiales</taxon>
        <taxon>Rhizophoraceae</taxon>
        <taxon>Rhizophora</taxon>
    </lineage>
</organism>
<sequence>MYISWRINYAEFQWLALENPLSWSQGSLE</sequence>
<dbReference type="EMBL" id="GGEC01064272">
    <property type="protein sequence ID" value="MBX44756.1"/>
    <property type="molecule type" value="Transcribed_RNA"/>
</dbReference>
<proteinExistence type="predicted"/>
<name>A0A2P2NQH9_RHIMU</name>
<protein>
    <submittedName>
        <fullName evidence="1">Uncharacterized protein</fullName>
    </submittedName>
</protein>
<evidence type="ECO:0000313" key="1">
    <source>
        <dbReference type="EMBL" id="MBX44756.1"/>
    </source>
</evidence>
<reference evidence="1" key="1">
    <citation type="submission" date="2018-02" db="EMBL/GenBank/DDBJ databases">
        <title>Rhizophora mucronata_Transcriptome.</title>
        <authorList>
            <person name="Meera S.P."/>
            <person name="Sreeshan A."/>
            <person name="Augustine A."/>
        </authorList>
    </citation>
    <scope>NUCLEOTIDE SEQUENCE</scope>
    <source>
        <tissue evidence="1">Leaf</tissue>
    </source>
</reference>